<evidence type="ECO:0000256" key="1">
    <source>
        <dbReference type="SAM" id="MobiDB-lite"/>
    </source>
</evidence>
<accession>A0A2Z4FNE5</accession>
<name>A0A2Z4FNE5_9DELT</name>
<evidence type="ECO:0000313" key="2">
    <source>
        <dbReference type="EMBL" id="AWV90246.1"/>
    </source>
</evidence>
<dbReference type="PANTHER" id="PTHR47197">
    <property type="entry name" value="PROTEIN NIRF"/>
    <property type="match status" value="1"/>
</dbReference>
<feature type="region of interest" description="Disordered" evidence="1">
    <location>
        <begin position="11"/>
        <end position="55"/>
    </location>
</feature>
<dbReference type="SUPFAM" id="SSF82171">
    <property type="entry name" value="DPP6 N-terminal domain-like"/>
    <property type="match status" value="1"/>
</dbReference>
<protein>
    <submittedName>
        <fullName evidence="2">Uncharacterized protein</fullName>
    </submittedName>
</protein>
<organism evidence="2 3">
    <name type="scientific">Bradymonas sediminis</name>
    <dbReference type="NCBI Taxonomy" id="1548548"/>
    <lineage>
        <taxon>Bacteria</taxon>
        <taxon>Deltaproteobacteria</taxon>
        <taxon>Bradymonadales</taxon>
        <taxon>Bradymonadaceae</taxon>
        <taxon>Bradymonas</taxon>
    </lineage>
</organism>
<dbReference type="OrthoDB" id="5525091at2"/>
<dbReference type="InterPro" id="IPR051200">
    <property type="entry name" value="Host-pathogen_enzymatic-act"/>
</dbReference>
<dbReference type="AlphaFoldDB" id="A0A2Z4FNE5"/>
<dbReference type="PANTHER" id="PTHR47197:SF3">
    <property type="entry name" value="DIHYDRO-HEME D1 DEHYDROGENASE"/>
    <property type="match status" value="1"/>
</dbReference>
<dbReference type="InterPro" id="IPR015943">
    <property type="entry name" value="WD40/YVTN_repeat-like_dom_sf"/>
</dbReference>
<evidence type="ECO:0000313" key="3">
    <source>
        <dbReference type="Proteomes" id="UP000249799"/>
    </source>
</evidence>
<dbReference type="Gene3D" id="2.130.10.10">
    <property type="entry name" value="YVTN repeat-like/Quinoprotein amine dehydrogenase"/>
    <property type="match status" value="1"/>
</dbReference>
<reference evidence="2 3" key="1">
    <citation type="submission" date="2018-06" db="EMBL/GenBank/DDBJ databases">
        <title>Lujinxingia sediminis gen. nov. sp. nov., a new facultative anaerobic member of the class Deltaproteobacteria, and proposal of Lujinxingaceae fam. nov.</title>
        <authorList>
            <person name="Guo L.-Y."/>
            <person name="Li C.-M."/>
            <person name="Wang S."/>
            <person name="Du Z.-J."/>
        </authorList>
    </citation>
    <scope>NUCLEOTIDE SEQUENCE [LARGE SCALE GENOMIC DNA]</scope>
    <source>
        <strain evidence="2 3">FA350</strain>
    </source>
</reference>
<keyword evidence="3" id="KW-1185">Reference proteome</keyword>
<dbReference type="EMBL" id="CP030032">
    <property type="protein sequence ID" value="AWV90246.1"/>
    <property type="molecule type" value="Genomic_DNA"/>
</dbReference>
<gene>
    <name evidence="2" type="ORF">DN745_13270</name>
</gene>
<dbReference type="Proteomes" id="UP000249799">
    <property type="component" value="Chromosome"/>
</dbReference>
<proteinExistence type="predicted"/>
<sequence>MLSLCLGSAFATGCGDDDSAPSMEDSYNPYPEENNRNDGDYDSGYEPPMGEPDDEFIPEEEEFLVREVATTAAYVFVPNSSPESNTVALIDGRDYSIRPMPVGREPTVVRAASVEGAGDVAYVLCEGDATVAIIRADEGAQDPVDQVNLLRVPREVNALSLSPDGRHLLAYIDPEKPLRADSGVASLQAAALIRLGDTRADDQVFDLSVTRSVRDIEFTEDSDQAFMVGREGINRIYLNEIDGDTFVAPLPLELSGSLFAPTDFEIEVDPAGEYLVARSSDFSGVALYRPPTDASEASLRFVELSAIPTDIDLYTREDGSPALIATLRASGEVALIDVNASLSAPEDSPAAPLILPVAEISAGLALLTPTGDQALLYSTLVDLPTLGILDLATSNLRSFELRNRIRSVAISPDAATAVVVHKKRDGQPPADADPLTFFQYNHGLTLLDMATGYRRPVLLEGEPADLVLTQDAEDTSFVYVMQQSDTAAHRGVTRINLSNYRTDFFKLARHPQQMGLVAGKIFVSQTASEGRITFFDVDTGAQRTVSGYELNAGIK</sequence>
<dbReference type="KEGG" id="bsed:DN745_13270"/>